<dbReference type="EMBL" id="JAIVFP010000001">
    <property type="protein sequence ID" value="MCI4682441.1"/>
    <property type="molecule type" value="Genomic_DNA"/>
</dbReference>
<organism evidence="1 2">
    <name type="scientific">Candidatus Rhodoblastus alkanivorans</name>
    <dbReference type="NCBI Taxonomy" id="2954117"/>
    <lineage>
        <taxon>Bacteria</taxon>
        <taxon>Pseudomonadati</taxon>
        <taxon>Pseudomonadota</taxon>
        <taxon>Alphaproteobacteria</taxon>
        <taxon>Hyphomicrobiales</taxon>
        <taxon>Rhodoblastaceae</taxon>
        <taxon>Rhodoblastus</taxon>
    </lineage>
</organism>
<keyword evidence="2" id="KW-1185">Reference proteome</keyword>
<proteinExistence type="predicted"/>
<evidence type="ECO:0000313" key="1">
    <source>
        <dbReference type="EMBL" id="MCI4682441.1"/>
    </source>
</evidence>
<reference evidence="1" key="1">
    <citation type="journal article" date="2022" name="ISME J.">
        <title>Identification of active gaseous-alkane degraders at natural gas seeps.</title>
        <authorList>
            <person name="Farhan Ul Haque M."/>
            <person name="Hernandez M."/>
            <person name="Crombie A.T."/>
            <person name="Murrell J.C."/>
        </authorList>
    </citation>
    <scope>NUCLEOTIDE SEQUENCE</scope>
    <source>
        <strain evidence="1">PC2</strain>
    </source>
</reference>
<sequence>MVPMTILVDEKPRCVVRPNDMKGLQRFLRNGKSWLLAENPDGKLTYREADEAEKAIWANARGLHLAWGGNEEDYFGAPL</sequence>
<comment type="caution">
    <text evidence="1">The sequence shown here is derived from an EMBL/GenBank/DDBJ whole genome shotgun (WGS) entry which is preliminary data.</text>
</comment>
<gene>
    <name evidence="1" type="ORF">K2U94_06655</name>
</gene>
<name>A0ABS9Z5T1_9HYPH</name>
<accession>A0ABS9Z5T1</accession>
<dbReference type="Proteomes" id="UP001139104">
    <property type="component" value="Unassembled WGS sequence"/>
</dbReference>
<evidence type="ECO:0000313" key="2">
    <source>
        <dbReference type="Proteomes" id="UP001139104"/>
    </source>
</evidence>
<protein>
    <submittedName>
        <fullName evidence="1">Uncharacterized protein</fullName>
    </submittedName>
</protein>
<dbReference type="RefSeq" id="WP_243066453.1">
    <property type="nucleotide sequence ID" value="NZ_JAIVFK010000020.1"/>
</dbReference>